<evidence type="ECO:0000259" key="2">
    <source>
        <dbReference type="Pfam" id="PF20442"/>
    </source>
</evidence>
<dbReference type="Pfam" id="PF13337">
    <property type="entry name" value="BrxL_ATPase"/>
    <property type="match status" value="1"/>
</dbReference>
<dbReference type="Gene3D" id="3.30.870.30">
    <property type="entry name" value="MITD, C-terminal phospholipase D-like domain"/>
    <property type="match status" value="1"/>
</dbReference>
<dbReference type="InterPro" id="IPR046838">
    <property type="entry name" value="BrxL_N"/>
</dbReference>
<protein>
    <submittedName>
        <fullName evidence="3">ATP-dependent Lon protease</fullName>
        <ecNumber evidence="3">3.4.21.53</ecNumber>
    </submittedName>
</protein>
<gene>
    <name evidence="3" type="ORF">BJ959_002420</name>
</gene>
<keyword evidence="4" id="KW-1185">Reference proteome</keyword>
<keyword evidence="3" id="KW-0378">Hydrolase</keyword>
<dbReference type="InterPro" id="IPR038113">
    <property type="entry name" value="MITD1_C_sf"/>
</dbReference>
<feature type="domain" description="BREX system Lon protease-like BrxL N-terminal" evidence="2">
    <location>
        <begin position="37"/>
        <end position="168"/>
    </location>
</feature>
<dbReference type="OrthoDB" id="5297084at2"/>
<dbReference type="RefSeq" id="WP_153983147.1">
    <property type="nucleotide sequence ID" value="NZ_BAAANZ010000028.1"/>
</dbReference>
<evidence type="ECO:0000313" key="4">
    <source>
        <dbReference type="Proteomes" id="UP000552883"/>
    </source>
</evidence>
<dbReference type="EMBL" id="JACHBS010000001">
    <property type="protein sequence ID" value="MBB5618924.1"/>
    <property type="molecule type" value="Genomic_DNA"/>
</dbReference>
<dbReference type="EC" id="3.4.21.53" evidence="3"/>
<dbReference type="Pfam" id="PF16565">
    <property type="entry name" value="MIT_C"/>
    <property type="match status" value="1"/>
</dbReference>
<dbReference type="GO" id="GO:0006508">
    <property type="term" value="P:proteolysis"/>
    <property type="evidence" value="ECO:0007669"/>
    <property type="project" value="UniProtKB-KW"/>
</dbReference>
<organism evidence="3 4">
    <name type="scientific">Microcella frigidaquae</name>
    <dbReference type="NCBI Taxonomy" id="424758"/>
    <lineage>
        <taxon>Bacteria</taxon>
        <taxon>Bacillati</taxon>
        <taxon>Actinomycetota</taxon>
        <taxon>Actinomycetes</taxon>
        <taxon>Micrococcales</taxon>
        <taxon>Microbacteriaceae</taxon>
        <taxon>Microcella</taxon>
    </lineage>
</organism>
<evidence type="ECO:0000313" key="3">
    <source>
        <dbReference type="EMBL" id="MBB5618924.1"/>
    </source>
</evidence>
<feature type="domain" description="MITD1 C-terminal phospholipase D-like" evidence="1">
    <location>
        <begin position="588"/>
        <end position="727"/>
    </location>
</feature>
<dbReference type="AlphaFoldDB" id="A0A840XCQ7"/>
<comment type="caution">
    <text evidence="3">The sequence shown here is derived from an EMBL/GenBank/DDBJ whole genome shotgun (WGS) entry which is preliminary data.</text>
</comment>
<keyword evidence="3" id="KW-0645">Protease</keyword>
<evidence type="ECO:0000259" key="1">
    <source>
        <dbReference type="Pfam" id="PF16565"/>
    </source>
</evidence>
<proteinExistence type="predicted"/>
<dbReference type="InterPro" id="IPR014061">
    <property type="entry name" value="BrxL-like"/>
</dbReference>
<dbReference type="InterPro" id="IPR032341">
    <property type="entry name" value="MITD1_C"/>
</dbReference>
<sequence length="737" mass="83326">MTDLDAALSGLASLPDEDIYVPVEAPEQSELDRKINQHFDGVVVRKDLVKAVRGNAVVPGYVLEYLLGQYAATDDEATIQEGIDNVRRILADHYVHRNEHMLIKAKIQQKGKYRIIDRVSVVLNDKDDVYEASFENLQISKVVIDAQTVKANEKLLVSGVWCICDIEYVHNDSPGSVPWQLGSLKAIQISGIDFDRYFESRKAFTTDEWIDVLTQSIGLNPEQFSRRGKLIALTRLIPFVERNYNLIELGPKGTGKSHTFSELSPNGILISGGEVTVAKLFVNNASGKIGLVGYWDCVAFDEFASNKKTDQNLVNVMKNYLANKSFSRGTSVYGAEASMAFIGNTTHTVPFMLKNTDLFDELPPSYRDPAWLDRIHHYIPGWEVSPVRSEMFSSGYGFVVDYLAEVLHSLRSEDFSDKYQQHFTLDTSIVTRDQDGIRKTFSGLMKLIHPSGEATQDEIEELLVFAIEGRKRVKDQILRIDPTMRENPPRFRYQDALGAWRDVQSLEEIQYPQHYRRDWDAASNDGDIDGGGLPAYMAPAVPRTEQRSAVSVAPPLPVPENAVVVEPTAPGAPELFEGFRDFQAGQTGVSYENLLLPWLVGARKITIVDGYIRMFHQGRNLTDLLSLLAVTKDPTDELEVTLETIEEERIEFKRKQLEMLLAIRNAAESFGIKLLVKWDPTIHDRWIVTDLGWRIQLGKGLDIWEKPTNAFAEVRQEFRPIAKSFTVHYNRIPREEA</sequence>
<reference evidence="3 4" key="1">
    <citation type="submission" date="2020-08" db="EMBL/GenBank/DDBJ databases">
        <title>Sequencing the genomes of 1000 actinobacteria strains.</title>
        <authorList>
            <person name="Klenk H.-P."/>
        </authorList>
    </citation>
    <scope>NUCLEOTIDE SEQUENCE [LARGE SCALE GENOMIC DNA]</scope>
    <source>
        <strain evidence="3 4">DSM 23889</strain>
    </source>
</reference>
<accession>A0A840XCQ7</accession>
<dbReference type="Pfam" id="PF20442">
    <property type="entry name" value="BrxL_N"/>
    <property type="match status" value="1"/>
</dbReference>
<name>A0A840XCQ7_9MICO</name>
<dbReference type="GO" id="GO:0004252">
    <property type="term" value="F:serine-type endopeptidase activity"/>
    <property type="evidence" value="ECO:0007669"/>
    <property type="project" value="UniProtKB-EC"/>
</dbReference>
<dbReference type="Proteomes" id="UP000552883">
    <property type="component" value="Unassembled WGS sequence"/>
</dbReference>
<dbReference type="NCBIfam" id="TIGR02688">
    <property type="entry name" value="BREX system Lon protease-like protein BrxL"/>
    <property type="match status" value="1"/>
</dbReference>